<dbReference type="GO" id="GO:0043240">
    <property type="term" value="C:Fanconi anaemia nuclear complex"/>
    <property type="evidence" value="ECO:0007669"/>
    <property type="project" value="InterPro"/>
</dbReference>
<gene>
    <name evidence="1" type="ORF">NE237_030699</name>
</gene>
<accession>A0A9Q0JWA9</accession>
<dbReference type="AlphaFoldDB" id="A0A9Q0JWA9"/>
<dbReference type="Proteomes" id="UP001141806">
    <property type="component" value="Unassembled WGS sequence"/>
</dbReference>
<protein>
    <submittedName>
        <fullName evidence="1">Uncharacterized protein</fullName>
    </submittedName>
</protein>
<name>A0A9Q0JWA9_9MAGN</name>
<dbReference type="OrthoDB" id="2449818at2759"/>
<dbReference type="PANTHER" id="PTHR32094">
    <property type="entry name" value="FANCONI ANEMIA GROUP E PROTEIN"/>
    <property type="match status" value="1"/>
</dbReference>
<dbReference type="PANTHER" id="PTHR32094:SF5">
    <property type="entry name" value="FANCONI ANEMIA GROUP E PROTEIN"/>
    <property type="match status" value="1"/>
</dbReference>
<comment type="caution">
    <text evidence="1">The sequence shown here is derived from an EMBL/GenBank/DDBJ whole genome shotgun (WGS) entry which is preliminary data.</text>
</comment>
<keyword evidence="2" id="KW-1185">Reference proteome</keyword>
<evidence type="ECO:0000313" key="2">
    <source>
        <dbReference type="Proteomes" id="UP001141806"/>
    </source>
</evidence>
<sequence>MQQSFDASASASASTVTTSSFLSLLSMPCNTTVIDPSPSSSSAPSSSIPSKRVIWIQTLPNAVQSRILSFLAVENRRFCARDLTALATNILKGHSELDFWVKKTTLNLLDSITSLNSFSSSYSVDDTEDEKEFRALPDWLQDMTSTTGPFLPWLPLSPPELNLTTFA</sequence>
<evidence type="ECO:0000313" key="1">
    <source>
        <dbReference type="EMBL" id="KAJ4953867.1"/>
    </source>
</evidence>
<proteinExistence type="predicted"/>
<reference evidence="1" key="1">
    <citation type="journal article" date="2023" name="Plant J.">
        <title>The genome of the king protea, Protea cynaroides.</title>
        <authorList>
            <person name="Chang J."/>
            <person name="Duong T.A."/>
            <person name="Schoeman C."/>
            <person name="Ma X."/>
            <person name="Roodt D."/>
            <person name="Barker N."/>
            <person name="Li Z."/>
            <person name="Van de Peer Y."/>
            <person name="Mizrachi E."/>
        </authorList>
    </citation>
    <scope>NUCLEOTIDE SEQUENCE</scope>
    <source>
        <tissue evidence="1">Young leaves</tissue>
    </source>
</reference>
<dbReference type="InterPro" id="IPR039685">
    <property type="entry name" value="FANCE"/>
</dbReference>
<dbReference type="EMBL" id="JAMYWD010000012">
    <property type="protein sequence ID" value="KAJ4953867.1"/>
    <property type="molecule type" value="Genomic_DNA"/>
</dbReference>
<organism evidence="1 2">
    <name type="scientific">Protea cynaroides</name>
    <dbReference type="NCBI Taxonomy" id="273540"/>
    <lineage>
        <taxon>Eukaryota</taxon>
        <taxon>Viridiplantae</taxon>
        <taxon>Streptophyta</taxon>
        <taxon>Embryophyta</taxon>
        <taxon>Tracheophyta</taxon>
        <taxon>Spermatophyta</taxon>
        <taxon>Magnoliopsida</taxon>
        <taxon>Proteales</taxon>
        <taxon>Proteaceae</taxon>
        <taxon>Protea</taxon>
    </lineage>
</organism>
<dbReference type="GO" id="GO:0036297">
    <property type="term" value="P:interstrand cross-link repair"/>
    <property type="evidence" value="ECO:0007669"/>
    <property type="project" value="InterPro"/>
</dbReference>